<evidence type="ECO:0000313" key="3">
    <source>
        <dbReference type="Proteomes" id="UP000077248"/>
    </source>
</evidence>
<feature type="region of interest" description="Disordered" evidence="1">
    <location>
        <begin position="61"/>
        <end position="128"/>
    </location>
</feature>
<evidence type="ECO:0000313" key="2">
    <source>
        <dbReference type="EMBL" id="OAG20752.1"/>
    </source>
</evidence>
<dbReference type="Proteomes" id="UP000077248">
    <property type="component" value="Unassembled WGS sequence"/>
</dbReference>
<dbReference type="KEGG" id="aalt:CC77DRAFT_1070339"/>
<proteinExistence type="predicted"/>
<accession>A0A177DP30</accession>
<protein>
    <submittedName>
        <fullName evidence="2">Uncharacterized protein</fullName>
    </submittedName>
</protein>
<dbReference type="VEuPathDB" id="FungiDB:CC77DRAFT_1070339"/>
<dbReference type="AlphaFoldDB" id="A0A177DP30"/>
<feature type="region of interest" description="Disordered" evidence="1">
    <location>
        <begin position="488"/>
        <end position="583"/>
    </location>
</feature>
<evidence type="ECO:0000256" key="1">
    <source>
        <dbReference type="SAM" id="MobiDB-lite"/>
    </source>
</evidence>
<keyword evidence="3" id="KW-1185">Reference proteome</keyword>
<organism evidence="2 3">
    <name type="scientific">Alternaria alternata</name>
    <name type="common">Alternaria rot fungus</name>
    <name type="synonym">Torula alternata</name>
    <dbReference type="NCBI Taxonomy" id="5599"/>
    <lineage>
        <taxon>Eukaryota</taxon>
        <taxon>Fungi</taxon>
        <taxon>Dikarya</taxon>
        <taxon>Ascomycota</taxon>
        <taxon>Pezizomycotina</taxon>
        <taxon>Dothideomycetes</taxon>
        <taxon>Pleosporomycetidae</taxon>
        <taxon>Pleosporales</taxon>
        <taxon>Pleosporineae</taxon>
        <taxon>Pleosporaceae</taxon>
        <taxon>Alternaria</taxon>
        <taxon>Alternaria sect. Alternaria</taxon>
        <taxon>Alternaria alternata complex</taxon>
    </lineage>
</organism>
<feature type="compositionally biased region" description="Basic and acidic residues" evidence="1">
    <location>
        <begin position="510"/>
        <end position="544"/>
    </location>
</feature>
<feature type="compositionally biased region" description="Basic and acidic residues" evidence="1">
    <location>
        <begin position="1"/>
        <end position="12"/>
    </location>
</feature>
<feature type="compositionally biased region" description="Basic and acidic residues" evidence="1">
    <location>
        <begin position="488"/>
        <end position="498"/>
    </location>
</feature>
<dbReference type="RefSeq" id="XP_018386173.1">
    <property type="nucleotide sequence ID" value="XM_018529109.1"/>
</dbReference>
<dbReference type="EMBL" id="KV441478">
    <property type="protein sequence ID" value="OAG20752.1"/>
    <property type="molecule type" value="Genomic_DNA"/>
</dbReference>
<feature type="region of interest" description="Disordered" evidence="1">
    <location>
        <begin position="1"/>
        <end position="20"/>
    </location>
</feature>
<dbReference type="GeneID" id="29114703"/>
<feature type="compositionally biased region" description="Low complexity" evidence="1">
    <location>
        <begin position="110"/>
        <end position="119"/>
    </location>
</feature>
<gene>
    <name evidence="2" type="ORF">CC77DRAFT_1070339</name>
</gene>
<feature type="compositionally biased region" description="Polar residues" evidence="1">
    <location>
        <begin position="499"/>
        <end position="509"/>
    </location>
</feature>
<reference evidence="2 3" key="1">
    <citation type="submission" date="2016-05" db="EMBL/GenBank/DDBJ databases">
        <title>Comparative analysis of secretome profiles of manganese(II)-oxidizing ascomycete fungi.</title>
        <authorList>
            <consortium name="DOE Joint Genome Institute"/>
            <person name="Zeiner C.A."/>
            <person name="Purvine S.O."/>
            <person name="Zink E.M."/>
            <person name="Wu S."/>
            <person name="Pasa-Tolic L."/>
            <person name="Chaput D.L."/>
            <person name="Haridas S."/>
            <person name="Grigoriev I.V."/>
            <person name="Santelli C.M."/>
            <person name="Hansel C.M."/>
        </authorList>
    </citation>
    <scope>NUCLEOTIDE SEQUENCE [LARGE SCALE GENOMIC DNA]</scope>
    <source>
        <strain evidence="2 3">SRC1lrK2f</strain>
    </source>
</reference>
<name>A0A177DP30_ALTAL</name>
<sequence length="606" mass="69704">MVLHSYRVDTHTQAESAGSTKIRKQVRKYYATHDSNVHYTDDHGYCDGKRAMVTLQDNANEQPNERIMPKPNMLHSKPASTNRLEESTDLGNVSTHNRPIRTSLEQGTASSLESSSSSSRTPGPQSAFIECRPSAEVDDTRRPFVAHEWWTKDKEDTTKFFSSFLPLLVHAHDGKDLVPAITISKNLGTRISKAIAAERRYKSLWTKIDDNDIRTQDKKSRILKDIEIFDEKLANHDRAMQDSLNPPSPAQRNRRQDLVTRAFLARKEFDHIIDNENWLWADCNSAEQACRDAGEDVGALLLSAWLQAGLTQPDSIDDKILPRGEGRGITRRLVSETPATSLGRIRDSVHQYANALRKARDRFEDMCHHYSSWAPWEDGIPGEFRDSVVKPAFMDMLQCEKAKLEDAKRDYRRAIGRAWREKIPHTDLDLGYVDDLESVETKLLEGEDAWFIREGPINALEIWRRQNPNRAPSEKPLYPISEERNKEDIHPWESKSRSFTDLASKQRSASLERKRPEPPAKKLHASRDKDRYGQRRRAYLDDSPKAFGPSIHARNSRVRVTSAPTKHRQPREPRRLMAKQPCRQTKKIKHVRLPITSFFKKRTRTA</sequence>